<dbReference type="Pfam" id="PF00248">
    <property type="entry name" value="Aldo_ket_red"/>
    <property type="match status" value="1"/>
</dbReference>
<accession>A0ABR4PEH8</accession>
<keyword evidence="6" id="KW-1185">Reference proteome</keyword>
<name>A0ABR4PEH8_9HELO</name>
<proteinExistence type="inferred from homology"/>
<evidence type="ECO:0000256" key="3">
    <source>
        <dbReference type="ARBA" id="ARBA00023002"/>
    </source>
</evidence>
<dbReference type="PANTHER" id="PTHR43827">
    <property type="entry name" value="2,5-DIKETO-D-GLUCONIC ACID REDUCTASE"/>
    <property type="match status" value="1"/>
</dbReference>
<evidence type="ECO:0000256" key="2">
    <source>
        <dbReference type="ARBA" id="ARBA00022857"/>
    </source>
</evidence>
<dbReference type="EMBL" id="JBFCZG010000005">
    <property type="protein sequence ID" value="KAL3421720.1"/>
    <property type="molecule type" value="Genomic_DNA"/>
</dbReference>
<reference evidence="5 6" key="1">
    <citation type="submission" date="2024-06" db="EMBL/GenBank/DDBJ databases">
        <title>Complete genome of Phlyctema vagabunda strain 19-DSS-EL-015.</title>
        <authorList>
            <person name="Fiorenzani C."/>
        </authorList>
    </citation>
    <scope>NUCLEOTIDE SEQUENCE [LARGE SCALE GENOMIC DNA]</scope>
    <source>
        <strain evidence="5 6">19-DSS-EL-015</strain>
    </source>
</reference>
<keyword evidence="2" id="KW-0521">NADP</keyword>
<evidence type="ECO:0000259" key="4">
    <source>
        <dbReference type="Pfam" id="PF00248"/>
    </source>
</evidence>
<comment type="similarity">
    <text evidence="1">Belongs to the aldo/keto reductase family.</text>
</comment>
<dbReference type="PRINTS" id="PR00069">
    <property type="entry name" value="ALDKETRDTASE"/>
</dbReference>
<organism evidence="5 6">
    <name type="scientific">Phlyctema vagabunda</name>
    <dbReference type="NCBI Taxonomy" id="108571"/>
    <lineage>
        <taxon>Eukaryota</taxon>
        <taxon>Fungi</taxon>
        <taxon>Dikarya</taxon>
        <taxon>Ascomycota</taxon>
        <taxon>Pezizomycotina</taxon>
        <taxon>Leotiomycetes</taxon>
        <taxon>Helotiales</taxon>
        <taxon>Dermateaceae</taxon>
        <taxon>Phlyctema</taxon>
    </lineage>
</organism>
<dbReference type="SUPFAM" id="SSF51430">
    <property type="entry name" value="NAD(P)-linked oxidoreductase"/>
    <property type="match status" value="1"/>
</dbReference>
<sequence length="198" mass="21956">MHWPVGTGSETKKTHFDYVETWRAMIALPKSKVTNIGISNFAPSQLQKIISKTGIKPFAHQMELHPYLQQSSWVATHKALGISLTAYSPLGNTNPTYGHDKKDAPPPLLKNDALVDIARARNCTTAQVSLAWGMGRGISVIPKSSHPDHILGNLHADDCVLTYLDLKRLRLEGRKYLTRFNNPSDKWGVSLFEGLDGV</sequence>
<comment type="caution">
    <text evidence="5">The sequence shown here is derived from an EMBL/GenBank/DDBJ whole genome shotgun (WGS) entry which is preliminary data.</text>
</comment>
<dbReference type="CDD" id="cd19071">
    <property type="entry name" value="AKR_AKR1-5-like"/>
    <property type="match status" value="1"/>
</dbReference>
<dbReference type="Proteomes" id="UP001629113">
    <property type="component" value="Unassembled WGS sequence"/>
</dbReference>
<evidence type="ECO:0000256" key="1">
    <source>
        <dbReference type="ARBA" id="ARBA00007905"/>
    </source>
</evidence>
<dbReference type="InterPro" id="IPR020471">
    <property type="entry name" value="AKR"/>
</dbReference>
<dbReference type="InterPro" id="IPR023210">
    <property type="entry name" value="NADP_OxRdtase_dom"/>
</dbReference>
<feature type="domain" description="NADP-dependent oxidoreductase" evidence="4">
    <location>
        <begin position="2"/>
        <end position="168"/>
    </location>
</feature>
<dbReference type="InterPro" id="IPR036812">
    <property type="entry name" value="NAD(P)_OxRdtase_dom_sf"/>
</dbReference>
<evidence type="ECO:0000313" key="5">
    <source>
        <dbReference type="EMBL" id="KAL3421720.1"/>
    </source>
</evidence>
<dbReference type="Gene3D" id="3.20.20.100">
    <property type="entry name" value="NADP-dependent oxidoreductase domain"/>
    <property type="match status" value="1"/>
</dbReference>
<protein>
    <submittedName>
        <fullName evidence="5">Aldo/keto reductase</fullName>
    </submittedName>
</protein>
<gene>
    <name evidence="5" type="ORF">PVAG01_05876</name>
</gene>
<evidence type="ECO:0000313" key="6">
    <source>
        <dbReference type="Proteomes" id="UP001629113"/>
    </source>
</evidence>
<dbReference type="PANTHER" id="PTHR43827:SF3">
    <property type="entry name" value="NADP-DEPENDENT OXIDOREDUCTASE DOMAIN-CONTAINING PROTEIN"/>
    <property type="match status" value="1"/>
</dbReference>
<keyword evidence="3" id="KW-0560">Oxidoreductase</keyword>